<dbReference type="EMBL" id="JAHDYR010000066">
    <property type="protein sequence ID" value="KAG9390230.1"/>
    <property type="molecule type" value="Genomic_DNA"/>
</dbReference>
<name>A0A8J6ARC6_9EUKA</name>
<reference evidence="2" key="1">
    <citation type="submission" date="2021-05" db="EMBL/GenBank/DDBJ databases">
        <title>A free-living protist that lacks canonical eukaryotic 1 DNA replication and segregation systems.</title>
        <authorList>
            <person name="Salas-Leiva D.E."/>
            <person name="Tromer E.C."/>
            <person name="Curtis B.A."/>
            <person name="Jerlstrom-Hultqvist J."/>
            <person name="Kolisko M."/>
            <person name="Yi Z."/>
            <person name="Salas-Leiva J.S."/>
            <person name="Gallot-Lavallee L."/>
            <person name="Kops G.J.P.L."/>
            <person name="Archibald J.M."/>
            <person name="Simpson A.G.B."/>
            <person name="Roger A.J."/>
        </authorList>
    </citation>
    <scope>NUCLEOTIDE SEQUENCE</scope>
    <source>
        <strain evidence="2">BICM</strain>
    </source>
</reference>
<evidence type="ECO:0000256" key="1">
    <source>
        <dbReference type="SAM" id="Coils"/>
    </source>
</evidence>
<dbReference type="PANTHER" id="PTHR37027:SF2">
    <property type="entry name" value="CHROMOSOME UNDETERMINED SCAFFOLD_148, WHOLE GENOME SHOTGUN SEQUENCE"/>
    <property type="match status" value="1"/>
</dbReference>
<feature type="coiled-coil region" evidence="1">
    <location>
        <begin position="33"/>
        <end position="60"/>
    </location>
</feature>
<keyword evidence="3" id="KW-1185">Reference proteome</keyword>
<evidence type="ECO:0000313" key="2">
    <source>
        <dbReference type="EMBL" id="KAG9390230.1"/>
    </source>
</evidence>
<dbReference type="PANTHER" id="PTHR37027">
    <property type="entry name" value="KDE4"/>
    <property type="match status" value="1"/>
</dbReference>
<protein>
    <submittedName>
        <fullName evidence="2">Chromosome segregation protein</fullName>
    </submittedName>
</protein>
<keyword evidence="1" id="KW-0175">Coiled coil</keyword>
<dbReference type="InterPro" id="IPR038835">
    <property type="entry name" value="Giardin_beta-like"/>
</dbReference>
<sequence length="248" mass="27971">MDSEGSNMQRIHMLSKRLSNLSSDLEGKKSRLMHTIEQQIKQLSQKVDQMEIEREEKYAAIMASVEHFESDVGTSMAELEDVSKANSADIQTLDDTLQGTLKDIKNSRGEYENRLKNALGTRLDAVRRECTDDGENFVSTVAERNKRMDAELDRIEAALEENQRAWDEDCDAGLQEVGAQIEAVTAAITQSREEQEGAETRWLKNLDEMSVRMRDALKAEAAERAEVEETLVSLLETTCIKIKEAEAL</sequence>
<dbReference type="Proteomes" id="UP000717585">
    <property type="component" value="Unassembled WGS sequence"/>
</dbReference>
<gene>
    <name evidence="2" type="ORF">J8273_8270</name>
</gene>
<dbReference type="AlphaFoldDB" id="A0A8J6ARC6"/>
<evidence type="ECO:0000313" key="3">
    <source>
        <dbReference type="Proteomes" id="UP000717585"/>
    </source>
</evidence>
<comment type="caution">
    <text evidence="2">The sequence shown here is derived from an EMBL/GenBank/DDBJ whole genome shotgun (WGS) entry which is preliminary data.</text>
</comment>
<organism evidence="2 3">
    <name type="scientific">Carpediemonas membranifera</name>
    <dbReference type="NCBI Taxonomy" id="201153"/>
    <lineage>
        <taxon>Eukaryota</taxon>
        <taxon>Metamonada</taxon>
        <taxon>Carpediemonas-like organisms</taxon>
        <taxon>Carpediemonas</taxon>
    </lineage>
</organism>
<accession>A0A8J6ARC6</accession>
<proteinExistence type="predicted"/>